<dbReference type="InterPro" id="IPR019831">
    <property type="entry name" value="Mn/Fe_SOD_N"/>
</dbReference>
<keyword evidence="11" id="KW-0496">Mitochondrion</keyword>
<keyword evidence="9" id="KW-0809">Transit peptide</keyword>
<dbReference type="PANTHER" id="PTHR11404">
    <property type="entry name" value="SUPEROXIDE DISMUTASE 2"/>
    <property type="match status" value="1"/>
</dbReference>
<evidence type="ECO:0000259" key="14">
    <source>
        <dbReference type="Pfam" id="PF00081"/>
    </source>
</evidence>
<dbReference type="OrthoDB" id="239262at2759"/>
<dbReference type="PROSITE" id="PS00088">
    <property type="entry name" value="SOD_MN"/>
    <property type="match status" value="1"/>
</dbReference>
<evidence type="ECO:0000256" key="13">
    <source>
        <dbReference type="ARBA" id="ARBA00049204"/>
    </source>
</evidence>
<gene>
    <name evidence="16" type="ORF">LEMA_P086440.1</name>
</gene>
<dbReference type="AlphaFoldDB" id="E5A710"/>
<evidence type="ECO:0000259" key="15">
    <source>
        <dbReference type="Pfam" id="PF02777"/>
    </source>
</evidence>
<dbReference type="VEuPathDB" id="FungiDB:LEMA_P086440.1"/>
<dbReference type="Gene3D" id="1.10.287.990">
    <property type="entry name" value="Fe,Mn superoxide dismutase (SOD) domain"/>
    <property type="match status" value="1"/>
</dbReference>
<dbReference type="PANTHER" id="PTHR11404:SF29">
    <property type="entry name" value="SUPEROXIDE DISMUTASE"/>
    <property type="match status" value="1"/>
</dbReference>
<evidence type="ECO:0000256" key="6">
    <source>
        <dbReference type="ARBA" id="ARBA00012682"/>
    </source>
</evidence>
<comment type="subunit">
    <text evidence="5">Homotetramer.</text>
</comment>
<protein>
    <recommendedName>
        <fullName evidence="7">Superoxide dismutase [Mn], mitochondrial</fullName>
        <ecNumber evidence="6">1.15.1.1</ecNumber>
    </recommendedName>
</protein>
<keyword evidence="17" id="KW-1185">Reference proteome</keyword>
<dbReference type="STRING" id="985895.E5A710"/>
<dbReference type="InterPro" id="IPR019832">
    <property type="entry name" value="Mn/Fe_SOD_C"/>
</dbReference>
<dbReference type="eggNOG" id="KOG0876">
    <property type="taxonomic scope" value="Eukaryota"/>
</dbReference>
<comment type="function">
    <text evidence="2">Destroys superoxide anion radicals which are normally produced within the cells and which are toxic to biological systems.</text>
</comment>
<dbReference type="Gene3D" id="3.55.40.20">
    <property type="entry name" value="Iron/manganese superoxide dismutase, C-terminal domain"/>
    <property type="match status" value="1"/>
</dbReference>
<evidence type="ECO:0000256" key="11">
    <source>
        <dbReference type="ARBA" id="ARBA00023128"/>
    </source>
</evidence>
<evidence type="ECO:0000313" key="16">
    <source>
        <dbReference type="EMBL" id="CBX99405.1"/>
    </source>
</evidence>
<dbReference type="GO" id="GO:0030145">
    <property type="term" value="F:manganese ion binding"/>
    <property type="evidence" value="ECO:0007669"/>
    <property type="project" value="TreeGrafter"/>
</dbReference>
<evidence type="ECO:0000256" key="2">
    <source>
        <dbReference type="ARBA" id="ARBA00002170"/>
    </source>
</evidence>
<dbReference type="GO" id="GO:0004784">
    <property type="term" value="F:superoxide dismutase activity"/>
    <property type="evidence" value="ECO:0007669"/>
    <property type="project" value="UniProtKB-EC"/>
</dbReference>
<evidence type="ECO:0000256" key="10">
    <source>
        <dbReference type="ARBA" id="ARBA00023002"/>
    </source>
</evidence>
<comment type="subcellular location">
    <subcellularLocation>
        <location evidence="3">Mitochondrion matrix</location>
    </subcellularLocation>
</comment>
<comment type="similarity">
    <text evidence="4">Belongs to the iron/manganese superoxide dismutase family.</text>
</comment>
<comment type="catalytic activity">
    <reaction evidence="13">
        <text>2 superoxide + 2 H(+) = H2O2 + O2</text>
        <dbReference type="Rhea" id="RHEA:20696"/>
        <dbReference type="ChEBI" id="CHEBI:15378"/>
        <dbReference type="ChEBI" id="CHEBI:15379"/>
        <dbReference type="ChEBI" id="CHEBI:16240"/>
        <dbReference type="ChEBI" id="CHEBI:18421"/>
        <dbReference type="EC" id="1.15.1.1"/>
    </reaction>
</comment>
<dbReference type="Pfam" id="PF02777">
    <property type="entry name" value="Sod_Fe_C"/>
    <property type="match status" value="1"/>
</dbReference>
<dbReference type="GO" id="GO:0005759">
    <property type="term" value="C:mitochondrial matrix"/>
    <property type="evidence" value="ECO:0007669"/>
    <property type="project" value="UniProtKB-SubCell"/>
</dbReference>
<dbReference type="EC" id="1.15.1.1" evidence="6"/>
<dbReference type="Pfam" id="PF00081">
    <property type="entry name" value="Sod_Fe_N"/>
    <property type="match status" value="1"/>
</dbReference>
<dbReference type="PRINTS" id="PR01703">
    <property type="entry name" value="MNSODISMTASE"/>
</dbReference>
<dbReference type="SUPFAM" id="SSF46609">
    <property type="entry name" value="Fe,Mn superoxide dismutase (SOD), N-terminal domain"/>
    <property type="match status" value="1"/>
</dbReference>
<dbReference type="FunFam" id="1.10.287.990:FF:000001">
    <property type="entry name" value="Superoxide dismutase"/>
    <property type="match status" value="1"/>
</dbReference>
<evidence type="ECO:0000256" key="12">
    <source>
        <dbReference type="ARBA" id="ARBA00023211"/>
    </source>
</evidence>
<dbReference type="SUPFAM" id="SSF54719">
    <property type="entry name" value="Fe,Mn superoxide dismutase (SOD), C-terminal domain"/>
    <property type="match status" value="1"/>
</dbReference>
<evidence type="ECO:0000256" key="4">
    <source>
        <dbReference type="ARBA" id="ARBA00008714"/>
    </source>
</evidence>
<name>E5A710_LEPMJ</name>
<dbReference type="InterPro" id="IPR019833">
    <property type="entry name" value="Mn/Fe_SOD_BS"/>
</dbReference>
<dbReference type="InterPro" id="IPR036314">
    <property type="entry name" value="SOD_C_sf"/>
</dbReference>
<proteinExistence type="inferred from homology"/>
<reference evidence="17" key="1">
    <citation type="journal article" date="2011" name="Nat. Commun.">
        <title>Effector diversification within compartments of the Leptosphaeria maculans genome affected by Repeat-Induced Point mutations.</title>
        <authorList>
            <person name="Rouxel T."/>
            <person name="Grandaubert J."/>
            <person name="Hane J.K."/>
            <person name="Hoede C."/>
            <person name="van de Wouw A.P."/>
            <person name="Couloux A."/>
            <person name="Dominguez V."/>
            <person name="Anthouard V."/>
            <person name="Bally P."/>
            <person name="Bourras S."/>
            <person name="Cozijnsen A.J."/>
            <person name="Ciuffetti L.M."/>
            <person name="Degrave A."/>
            <person name="Dilmaghani A."/>
            <person name="Duret L."/>
            <person name="Fudal I."/>
            <person name="Goodwin S.B."/>
            <person name="Gout L."/>
            <person name="Glaser N."/>
            <person name="Linglin J."/>
            <person name="Kema G.H.J."/>
            <person name="Lapalu N."/>
            <person name="Lawrence C.B."/>
            <person name="May K."/>
            <person name="Meyer M."/>
            <person name="Ollivier B."/>
            <person name="Poulain J."/>
            <person name="Schoch C.L."/>
            <person name="Simon A."/>
            <person name="Spatafora J.W."/>
            <person name="Stachowiak A."/>
            <person name="Turgeon B.G."/>
            <person name="Tyler B.M."/>
            <person name="Vincent D."/>
            <person name="Weissenbach J."/>
            <person name="Amselem J."/>
            <person name="Quesneville H."/>
            <person name="Oliver R.P."/>
            <person name="Wincker P."/>
            <person name="Balesdent M.-H."/>
            <person name="Howlett B.J."/>
        </authorList>
    </citation>
    <scope>NUCLEOTIDE SEQUENCE [LARGE SCALE GENOMIC DNA]</scope>
    <source>
        <strain evidence="17">JN3 / isolate v23.1.3 / race Av1-4-5-6-7-8</strain>
    </source>
</reference>
<evidence type="ECO:0000256" key="9">
    <source>
        <dbReference type="ARBA" id="ARBA00022946"/>
    </source>
</evidence>
<dbReference type="InterPro" id="IPR036324">
    <property type="entry name" value="Mn/Fe_SOD_N_sf"/>
</dbReference>
<evidence type="ECO:0000313" key="17">
    <source>
        <dbReference type="Proteomes" id="UP000002668"/>
    </source>
</evidence>
<dbReference type="InterPro" id="IPR050265">
    <property type="entry name" value="Fe/Mn_Superoxide_Dismutase"/>
</dbReference>
<keyword evidence="8" id="KW-0479">Metal-binding</keyword>
<keyword evidence="10" id="KW-0560">Oxidoreductase</keyword>
<dbReference type="OMA" id="IWHVINF"/>
<dbReference type="HOGENOM" id="CLU_704129_0_0_1"/>
<evidence type="ECO:0000256" key="5">
    <source>
        <dbReference type="ARBA" id="ARBA00011881"/>
    </source>
</evidence>
<accession>E5A710</accession>
<organism evidence="16 17">
    <name type="scientific">Leptosphaeria maculans (strain JN3 / isolate v23.1.3 / race Av1-4-5-6-7-8)</name>
    <name type="common">Blackleg fungus</name>
    <name type="synonym">Phoma lingam</name>
    <dbReference type="NCBI Taxonomy" id="985895"/>
    <lineage>
        <taxon>Eukaryota</taxon>
        <taxon>Fungi</taxon>
        <taxon>Dikarya</taxon>
        <taxon>Ascomycota</taxon>
        <taxon>Pezizomycotina</taxon>
        <taxon>Dothideomycetes</taxon>
        <taxon>Pleosporomycetidae</taxon>
        <taxon>Pleosporales</taxon>
        <taxon>Pleosporineae</taxon>
        <taxon>Leptosphaeriaceae</taxon>
        <taxon>Plenodomus</taxon>
        <taxon>Plenodomus lingam/Leptosphaeria maculans species complex</taxon>
    </lineage>
</organism>
<evidence type="ECO:0000256" key="8">
    <source>
        <dbReference type="ARBA" id="ARBA00022723"/>
    </source>
</evidence>
<keyword evidence="12" id="KW-0464">Manganese</keyword>
<dbReference type="EMBL" id="FP929135">
    <property type="protein sequence ID" value="CBX99405.1"/>
    <property type="molecule type" value="Genomic_DNA"/>
</dbReference>
<dbReference type="Proteomes" id="UP000002668">
    <property type="component" value="Genome"/>
</dbReference>
<evidence type="ECO:0000256" key="1">
    <source>
        <dbReference type="ARBA" id="ARBA00001936"/>
    </source>
</evidence>
<sequence length="392" mass="43172">MMKTSSKVSALCVSTWSLPGFGNEWNHAKEATVLQLTYVSHVWLQVVGSMASSISSCTHLSTLTLHRALPACERARLRQFSRAALDRIGRYINRAPCWNSVVASSLLTPDRLSTLASISGYRSITTGLRGQAMMRGILRLWTYLLPLLSTTAIFASASASASASELDQQPFEFGDMSAPQYSLPPLPYAYDALEPHISKQIMELHHGKHHQTYITNLNAALKTQAEAVQTSDITSQVSLQQGIKFNAGGHINHSLFWQNLAPASSPEAKSSAAPELVKQIKATWGDEAKFKEAFNAALLGIQGSGWGWLIKVETGKEQRLAIVTTKDQDPVVGKGEVPIFGVDMWEHAYYLQYLNGKAAYVQNIWNVINWKTAEERFLGSRADAFKVLKASM</sequence>
<feature type="domain" description="Manganese/iron superoxide dismutase N-terminal" evidence="14">
    <location>
        <begin position="180"/>
        <end position="261"/>
    </location>
</feature>
<dbReference type="FunFam" id="3.55.40.20:FF:000004">
    <property type="entry name" value="Superoxide dismutase [Fe]"/>
    <property type="match status" value="1"/>
</dbReference>
<feature type="domain" description="Manganese/iron superoxide dismutase C-terminal" evidence="15">
    <location>
        <begin position="275"/>
        <end position="376"/>
    </location>
</feature>
<comment type="cofactor">
    <cofactor evidence="1">
        <name>Mn(2+)</name>
        <dbReference type="ChEBI" id="CHEBI:29035"/>
    </cofactor>
</comment>
<evidence type="ECO:0000256" key="3">
    <source>
        <dbReference type="ARBA" id="ARBA00004305"/>
    </source>
</evidence>
<dbReference type="InParanoid" id="E5A710"/>
<dbReference type="InterPro" id="IPR001189">
    <property type="entry name" value="Mn/Fe_SOD"/>
</dbReference>
<evidence type="ECO:0000256" key="7">
    <source>
        <dbReference type="ARBA" id="ARBA00014518"/>
    </source>
</evidence>